<sequence>MDDFILDLDKGFKEGMLLFLKEFWPFILAFLGLYILAIVIKIALDNDELKRKKQREQEEFERRVELFLRKKDEHDAAKRLAGGTAPRIPPARDTRKSPWK</sequence>
<evidence type="ECO:0000313" key="4">
    <source>
        <dbReference type="EMBL" id="OUP67764.1"/>
    </source>
</evidence>
<gene>
    <name evidence="4" type="ORF">B5F11_16875</name>
</gene>
<evidence type="ECO:0000256" key="1">
    <source>
        <dbReference type="SAM" id="Coils"/>
    </source>
</evidence>
<feature type="transmembrane region" description="Helical" evidence="3">
    <location>
        <begin position="23"/>
        <end position="44"/>
    </location>
</feature>
<feature type="compositionally biased region" description="Basic and acidic residues" evidence="2">
    <location>
        <begin position="90"/>
        <end position="100"/>
    </location>
</feature>
<dbReference type="Proteomes" id="UP000196386">
    <property type="component" value="Unassembled WGS sequence"/>
</dbReference>
<accession>A0A1Y4MG71</accession>
<feature type="region of interest" description="Disordered" evidence="2">
    <location>
        <begin position="77"/>
        <end position="100"/>
    </location>
</feature>
<reference evidence="5" key="1">
    <citation type="submission" date="2017-04" db="EMBL/GenBank/DDBJ databases">
        <title>Function of individual gut microbiota members based on whole genome sequencing of pure cultures obtained from chicken caecum.</title>
        <authorList>
            <person name="Medvecky M."/>
            <person name="Cejkova D."/>
            <person name="Polansky O."/>
            <person name="Karasova D."/>
            <person name="Kubasova T."/>
            <person name="Cizek A."/>
            <person name="Rychlik I."/>
        </authorList>
    </citation>
    <scope>NUCLEOTIDE SEQUENCE [LARGE SCALE GENOMIC DNA]</scope>
    <source>
        <strain evidence="5">An175</strain>
    </source>
</reference>
<name>A0A1Y4MG71_9FIRM</name>
<keyword evidence="3" id="KW-0472">Membrane</keyword>
<evidence type="ECO:0000313" key="5">
    <source>
        <dbReference type="Proteomes" id="UP000196386"/>
    </source>
</evidence>
<comment type="caution">
    <text evidence="4">The sequence shown here is derived from an EMBL/GenBank/DDBJ whole genome shotgun (WGS) entry which is preliminary data.</text>
</comment>
<feature type="coiled-coil region" evidence="1">
    <location>
        <begin position="39"/>
        <end position="70"/>
    </location>
</feature>
<keyword evidence="3" id="KW-0812">Transmembrane</keyword>
<evidence type="ECO:0000256" key="2">
    <source>
        <dbReference type="SAM" id="MobiDB-lite"/>
    </source>
</evidence>
<dbReference type="AlphaFoldDB" id="A0A1Y4MG71"/>
<keyword evidence="3" id="KW-1133">Transmembrane helix</keyword>
<keyword evidence="1" id="KW-0175">Coiled coil</keyword>
<protein>
    <submittedName>
        <fullName evidence="4">Uncharacterized protein</fullName>
    </submittedName>
</protein>
<organism evidence="4 5">
    <name type="scientific">Anaerotruncus colihominis</name>
    <dbReference type="NCBI Taxonomy" id="169435"/>
    <lineage>
        <taxon>Bacteria</taxon>
        <taxon>Bacillati</taxon>
        <taxon>Bacillota</taxon>
        <taxon>Clostridia</taxon>
        <taxon>Eubacteriales</taxon>
        <taxon>Oscillospiraceae</taxon>
        <taxon>Anaerotruncus</taxon>
    </lineage>
</organism>
<dbReference type="EMBL" id="NFKP01000027">
    <property type="protein sequence ID" value="OUP67764.1"/>
    <property type="molecule type" value="Genomic_DNA"/>
</dbReference>
<evidence type="ECO:0000256" key="3">
    <source>
        <dbReference type="SAM" id="Phobius"/>
    </source>
</evidence>
<dbReference type="RefSeq" id="WP_087302864.1">
    <property type="nucleotide sequence ID" value="NZ_NFKP01000027.1"/>
</dbReference>
<proteinExistence type="predicted"/>